<protein>
    <recommendedName>
        <fullName evidence="6">nicotinamidase</fullName>
        <ecNumber evidence="6">3.5.1.19</ecNumber>
    </recommendedName>
    <alternativeName>
        <fullName evidence="7">Nicotinamide deamidase</fullName>
    </alternativeName>
</protein>
<dbReference type="GO" id="GO:0046872">
    <property type="term" value="F:metal ion binding"/>
    <property type="evidence" value="ECO:0007669"/>
    <property type="project" value="UniProtKB-KW"/>
</dbReference>
<dbReference type="RefSeq" id="WP_354697940.1">
    <property type="nucleotide sequence ID" value="NZ_CP114014.1"/>
</dbReference>
<keyword evidence="4" id="KW-0378">Hydrolase</keyword>
<dbReference type="AlphaFoldDB" id="A0AAU7AZ21"/>
<reference evidence="9" key="1">
    <citation type="submission" date="2022-12" db="EMBL/GenBank/DDBJ databases">
        <title>Paraconexibacter alkalitolerans sp. nov. and Baekduia alba sp. nov., isolated from soil and emended description of the genera Paraconexibacter (Chun et al., 2020) and Baekduia (An et al., 2020).</title>
        <authorList>
            <person name="Vieira S."/>
            <person name="Huber K.J."/>
            <person name="Geppert A."/>
            <person name="Wolf J."/>
            <person name="Neumann-Schaal M."/>
            <person name="Muesken M."/>
            <person name="Overmann J."/>
        </authorList>
    </citation>
    <scope>NUCLEOTIDE SEQUENCE</scope>
    <source>
        <strain evidence="9">AEG42_29</strain>
    </source>
</reference>
<dbReference type="InterPro" id="IPR000868">
    <property type="entry name" value="Isochorismatase-like_dom"/>
</dbReference>
<evidence type="ECO:0000256" key="7">
    <source>
        <dbReference type="ARBA" id="ARBA00043224"/>
    </source>
</evidence>
<organism evidence="9">
    <name type="scientific">Paraconexibacter sp. AEG42_29</name>
    <dbReference type="NCBI Taxonomy" id="2997339"/>
    <lineage>
        <taxon>Bacteria</taxon>
        <taxon>Bacillati</taxon>
        <taxon>Actinomycetota</taxon>
        <taxon>Thermoleophilia</taxon>
        <taxon>Solirubrobacterales</taxon>
        <taxon>Paraconexibacteraceae</taxon>
        <taxon>Paraconexibacter</taxon>
    </lineage>
</organism>
<evidence type="ECO:0000256" key="6">
    <source>
        <dbReference type="ARBA" id="ARBA00039017"/>
    </source>
</evidence>
<evidence type="ECO:0000256" key="4">
    <source>
        <dbReference type="ARBA" id="ARBA00022801"/>
    </source>
</evidence>
<evidence type="ECO:0000256" key="1">
    <source>
        <dbReference type="ARBA" id="ARBA00006336"/>
    </source>
</evidence>
<accession>A0AAU7AZ21</accession>
<dbReference type="Pfam" id="PF00857">
    <property type="entry name" value="Isochorismatase"/>
    <property type="match status" value="1"/>
</dbReference>
<name>A0AAU7AZ21_9ACTN</name>
<dbReference type="EMBL" id="CP114014">
    <property type="protein sequence ID" value="XAY06721.1"/>
    <property type="molecule type" value="Genomic_DNA"/>
</dbReference>
<dbReference type="SUPFAM" id="SSF52499">
    <property type="entry name" value="Isochorismatase-like hydrolases"/>
    <property type="match status" value="1"/>
</dbReference>
<keyword evidence="2" id="KW-0662">Pyridine nucleotide biosynthesis</keyword>
<dbReference type="GO" id="GO:0008936">
    <property type="term" value="F:nicotinamidase activity"/>
    <property type="evidence" value="ECO:0007669"/>
    <property type="project" value="UniProtKB-EC"/>
</dbReference>
<evidence type="ECO:0000256" key="2">
    <source>
        <dbReference type="ARBA" id="ARBA00022642"/>
    </source>
</evidence>
<evidence type="ECO:0000256" key="5">
    <source>
        <dbReference type="ARBA" id="ARBA00037900"/>
    </source>
</evidence>
<gene>
    <name evidence="9" type="ORF">DSM112329_03598</name>
</gene>
<dbReference type="InterPro" id="IPR052347">
    <property type="entry name" value="Isochorismatase_Nicotinamidase"/>
</dbReference>
<sequence>MPIQPATTALAIVDAQNGFLDGPHGELPAPGGLAAIPRIVGLAEHLIRRERDAGRGLVVAACGDEHREDCPEFTGPDAPWPRHCVAGTVGAELEERIAPLVTEDAGGRWFFGKGRTNDDIEYSMTRGHDDAGRGIVDRARAAGITAFVVTGYVTNVCVLATVLDLRAAGFEVLVYTPGVVGIPGGDGLPTPDEAIAQMAAAGADIADSVAAVA</sequence>
<evidence type="ECO:0000256" key="3">
    <source>
        <dbReference type="ARBA" id="ARBA00022723"/>
    </source>
</evidence>
<dbReference type="KEGG" id="parq:DSM112329_03598"/>
<comment type="pathway">
    <text evidence="5">Cofactor biosynthesis; nicotinate biosynthesis; nicotinate from nicotinamide: step 1/1.</text>
</comment>
<dbReference type="InterPro" id="IPR036380">
    <property type="entry name" value="Isochorismatase-like_sf"/>
</dbReference>
<dbReference type="PANTHER" id="PTHR11080">
    <property type="entry name" value="PYRAZINAMIDASE/NICOTINAMIDASE"/>
    <property type="match status" value="1"/>
</dbReference>
<feature type="domain" description="Isochorismatase-like" evidence="8">
    <location>
        <begin position="8"/>
        <end position="206"/>
    </location>
</feature>
<evidence type="ECO:0000313" key="9">
    <source>
        <dbReference type="EMBL" id="XAY06721.1"/>
    </source>
</evidence>
<dbReference type="PANTHER" id="PTHR11080:SF2">
    <property type="entry name" value="LD05707P"/>
    <property type="match status" value="1"/>
</dbReference>
<comment type="similarity">
    <text evidence="1">Belongs to the isochorismatase family.</text>
</comment>
<proteinExistence type="inferred from homology"/>
<keyword evidence="3" id="KW-0479">Metal-binding</keyword>
<evidence type="ECO:0000259" key="8">
    <source>
        <dbReference type="Pfam" id="PF00857"/>
    </source>
</evidence>
<dbReference type="EC" id="3.5.1.19" evidence="6"/>
<dbReference type="Gene3D" id="3.40.50.850">
    <property type="entry name" value="Isochorismatase-like"/>
    <property type="match status" value="1"/>
</dbReference>
<dbReference type="GO" id="GO:0019363">
    <property type="term" value="P:pyridine nucleotide biosynthetic process"/>
    <property type="evidence" value="ECO:0007669"/>
    <property type="project" value="UniProtKB-KW"/>
</dbReference>